<dbReference type="KEGG" id="sari:H5J25_13930"/>
<dbReference type="Proteomes" id="UP000595894">
    <property type="component" value="Chromosome"/>
</dbReference>
<dbReference type="CDD" id="cd00038">
    <property type="entry name" value="CAP_ED"/>
    <property type="match status" value="1"/>
</dbReference>
<name>A0A974S3G8_9SPHN</name>
<dbReference type="InterPro" id="IPR014710">
    <property type="entry name" value="RmlC-like_jellyroll"/>
</dbReference>
<gene>
    <name evidence="5" type="ORF">H5J25_13930</name>
</gene>
<dbReference type="InterPro" id="IPR036388">
    <property type="entry name" value="WH-like_DNA-bd_sf"/>
</dbReference>
<dbReference type="InterPro" id="IPR012318">
    <property type="entry name" value="HTH_CRP"/>
</dbReference>
<dbReference type="EMBL" id="CP061035">
    <property type="protein sequence ID" value="QQV76542.1"/>
    <property type="molecule type" value="Genomic_DNA"/>
</dbReference>
<accession>A0A974S3G8</accession>
<evidence type="ECO:0000256" key="3">
    <source>
        <dbReference type="ARBA" id="ARBA00023163"/>
    </source>
</evidence>
<keyword evidence="1" id="KW-0805">Transcription regulation</keyword>
<proteinExistence type="predicted"/>
<dbReference type="GO" id="GO:0006355">
    <property type="term" value="P:regulation of DNA-templated transcription"/>
    <property type="evidence" value="ECO:0007669"/>
    <property type="project" value="InterPro"/>
</dbReference>
<dbReference type="InterPro" id="IPR036390">
    <property type="entry name" value="WH_DNA-bd_sf"/>
</dbReference>
<evidence type="ECO:0000313" key="6">
    <source>
        <dbReference type="Proteomes" id="UP000595894"/>
    </source>
</evidence>
<dbReference type="SUPFAM" id="SSF51206">
    <property type="entry name" value="cAMP-binding domain-like"/>
    <property type="match status" value="1"/>
</dbReference>
<dbReference type="AlphaFoldDB" id="A0A974S3G8"/>
<dbReference type="Gene3D" id="1.10.10.10">
    <property type="entry name" value="Winged helix-like DNA-binding domain superfamily/Winged helix DNA-binding domain"/>
    <property type="match status" value="1"/>
</dbReference>
<dbReference type="SMART" id="SM00419">
    <property type="entry name" value="HTH_CRP"/>
    <property type="match status" value="1"/>
</dbReference>
<organism evidence="5 6">
    <name type="scientific">Sphingomonas aliaeris</name>
    <dbReference type="NCBI Taxonomy" id="2759526"/>
    <lineage>
        <taxon>Bacteria</taxon>
        <taxon>Pseudomonadati</taxon>
        <taxon>Pseudomonadota</taxon>
        <taxon>Alphaproteobacteria</taxon>
        <taxon>Sphingomonadales</taxon>
        <taxon>Sphingomonadaceae</taxon>
        <taxon>Sphingomonas</taxon>
    </lineage>
</organism>
<sequence>MIFDSNWVLEPLVRKLDLRNRLLTVDKDAILGLPSVVKSIRRNDFVVKEGEKVSQACFLMSGFAMRNRLVVNGRRQILAIHMKGDLVDLQNSFLGVADHSVQTLTDCEVAVIPAAAIKKLAFDFPRVGLALWIDTLIDGAIFREWIVNVGRRDAVTRIAHLLCELSVRLELAGLGEALRYELPLSQEQIGDATGLTSVHVNRMLKELVAEALISRNGSRSLVIDDWQRLAKRAEFDRNYLDLRTRANA</sequence>
<keyword evidence="2" id="KW-0238">DNA-binding</keyword>
<dbReference type="Pfam" id="PF00027">
    <property type="entry name" value="cNMP_binding"/>
    <property type="match status" value="1"/>
</dbReference>
<dbReference type="Gene3D" id="2.60.120.10">
    <property type="entry name" value="Jelly Rolls"/>
    <property type="match status" value="1"/>
</dbReference>
<dbReference type="CDD" id="cd00092">
    <property type="entry name" value="HTH_CRP"/>
    <property type="match status" value="1"/>
</dbReference>
<keyword evidence="6" id="KW-1185">Reference proteome</keyword>
<keyword evidence="3" id="KW-0804">Transcription</keyword>
<dbReference type="InterPro" id="IPR018490">
    <property type="entry name" value="cNMP-bd_dom_sf"/>
</dbReference>
<dbReference type="PROSITE" id="PS51063">
    <property type="entry name" value="HTH_CRP_2"/>
    <property type="match status" value="1"/>
</dbReference>
<protein>
    <submittedName>
        <fullName evidence="5">Crp/Fnr family transcriptional regulator</fullName>
    </submittedName>
</protein>
<evidence type="ECO:0000313" key="5">
    <source>
        <dbReference type="EMBL" id="QQV76542.1"/>
    </source>
</evidence>
<evidence type="ECO:0000256" key="2">
    <source>
        <dbReference type="ARBA" id="ARBA00023125"/>
    </source>
</evidence>
<feature type="domain" description="HTH crp-type" evidence="4">
    <location>
        <begin position="152"/>
        <end position="227"/>
    </location>
</feature>
<dbReference type="Pfam" id="PF13545">
    <property type="entry name" value="HTH_Crp_2"/>
    <property type="match status" value="1"/>
</dbReference>
<evidence type="ECO:0000259" key="4">
    <source>
        <dbReference type="PROSITE" id="PS51063"/>
    </source>
</evidence>
<reference evidence="6" key="1">
    <citation type="submission" date="2020-09" db="EMBL/GenBank/DDBJ databases">
        <title>Sphingomonas sp., a new species isolated from pork steak.</title>
        <authorList>
            <person name="Heidler von Heilborn D."/>
        </authorList>
    </citation>
    <scope>NUCLEOTIDE SEQUENCE [LARGE SCALE GENOMIC DNA]</scope>
</reference>
<dbReference type="GO" id="GO:0003677">
    <property type="term" value="F:DNA binding"/>
    <property type="evidence" value="ECO:0007669"/>
    <property type="project" value="UniProtKB-KW"/>
</dbReference>
<dbReference type="SUPFAM" id="SSF46785">
    <property type="entry name" value="Winged helix' DNA-binding domain"/>
    <property type="match status" value="1"/>
</dbReference>
<evidence type="ECO:0000256" key="1">
    <source>
        <dbReference type="ARBA" id="ARBA00023015"/>
    </source>
</evidence>
<dbReference type="InterPro" id="IPR000595">
    <property type="entry name" value="cNMP-bd_dom"/>
</dbReference>